<name>A0A2V5I9L9_9EURO</name>
<gene>
    <name evidence="2" type="ORF">BP00DRAFT_431516</name>
</gene>
<dbReference type="EMBL" id="KZ825671">
    <property type="protein sequence ID" value="PYI25200.1"/>
    <property type="molecule type" value="Genomic_DNA"/>
</dbReference>
<feature type="chain" id="PRO_5016098739" description="Secreted protein" evidence="1">
    <location>
        <begin position="24"/>
        <end position="70"/>
    </location>
</feature>
<evidence type="ECO:0000256" key="1">
    <source>
        <dbReference type="SAM" id="SignalP"/>
    </source>
</evidence>
<accession>A0A2V5I9L9</accession>
<evidence type="ECO:0000313" key="3">
    <source>
        <dbReference type="Proteomes" id="UP000248817"/>
    </source>
</evidence>
<feature type="signal peptide" evidence="1">
    <location>
        <begin position="1"/>
        <end position="23"/>
    </location>
</feature>
<protein>
    <recommendedName>
        <fullName evidence="4">Secreted protein</fullName>
    </recommendedName>
</protein>
<dbReference type="Proteomes" id="UP000248817">
    <property type="component" value="Unassembled WGS sequence"/>
</dbReference>
<reference evidence="2 3" key="1">
    <citation type="submission" date="2018-02" db="EMBL/GenBank/DDBJ databases">
        <title>The genomes of Aspergillus section Nigri reveals drivers in fungal speciation.</title>
        <authorList>
            <consortium name="DOE Joint Genome Institute"/>
            <person name="Vesth T.C."/>
            <person name="Nybo J."/>
            <person name="Theobald S."/>
            <person name="Brandl J."/>
            <person name="Frisvad J.C."/>
            <person name="Nielsen K.F."/>
            <person name="Lyhne E.K."/>
            <person name="Kogle M.E."/>
            <person name="Kuo A."/>
            <person name="Riley R."/>
            <person name="Clum A."/>
            <person name="Nolan M."/>
            <person name="Lipzen A."/>
            <person name="Salamov A."/>
            <person name="Henrissat B."/>
            <person name="Wiebenga A."/>
            <person name="De vries R.P."/>
            <person name="Grigoriev I.V."/>
            <person name="Mortensen U.H."/>
            <person name="Andersen M.R."/>
            <person name="Baker S.E."/>
        </authorList>
    </citation>
    <scope>NUCLEOTIDE SEQUENCE [LARGE SCALE GENOMIC DNA]</scope>
    <source>
        <strain evidence="2 3">CBS 114.80</strain>
    </source>
</reference>
<dbReference type="AlphaFoldDB" id="A0A2V5I9L9"/>
<evidence type="ECO:0008006" key="4">
    <source>
        <dbReference type="Google" id="ProtNLM"/>
    </source>
</evidence>
<proteinExistence type="predicted"/>
<keyword evidence="1" id="KW-0732">Signal</keyword>
<sequence>MMLCNGLIWFFFIFLLMGKCIYSSPIYGMGIPLPVLIEMEAFCANLGVLSRSNVEKILAIDARQSSPPVY</sequence>
<organism evidence="2 3">
    <name type="scientific">Aspergillus indologenus CBS 114.80</name>
    <dbReference type="NCBI Taxonomy" id="1450541"/>
    <lineage>
        <taxon>Eukaryota</taxon>
        <taxon>Fungi</taxon>
        <taxon>Dikarya</taxon>
        <taxon>Ascomycota</taxon>
        <taxon>Pezizomycotina</taxon>
        <taxon>Eurotiomycetes</taxon>
        <taxon>Eurotiomycetidae</taxon>
        <taxon>Eurotiales</taxon>
        <taxon>Aspergillaceae</taxon>
        <taxon>Aspergillus</taxon>
        <taxon>Aspergillus subgen. Circumdati</taxon>
    </lineage>
</organism>
<keyword evidence="3" id="KW-1185">Reference proteome</keyword>
<evidence type="ECO:0000313" key="2">
    <source>
        <dbReference type="EMBL" id="PYI25200.1"/>
    </source>
</evidence>